<evidence type="ECO:0000313" key="3">
    <source>
        <dbReference type="Proteomes" id="UP000309133"/>
    </source>
</evidence>
<feature type="transmembrane region" description="Helical" evidence="1">
    <location>
        <begin position="85"/>
        <end position="110"/>
    </location>
</feature>
<proteinExistence type="predicted"/>
<protein>
    <submittedName>
        <fullName evidence="2">Uncharacterized protein</fullName>
    </submittedName>
</protein>
<reference evidence="2 3" key="1">
    <citation type="submission" date="2019-04" db="EMBL/GenBank/DDBJ databases">
        <authorList>
            <person name="Jiang L."/>
        </authorList>
    </citation>
    <scope>NUCLEOTIDE SEQUENCE [LARGE SCALE GENOMIC DNA]</scope>
    <source>
        <strain evidence="2 3">YIM 131853</strain>
    </source>
</reference>
<dbReference type="AlphaFoldDB" id="A0A4S4FNH7"/>
<dbReference type="RefSeq" id="WP_136427454.1">
    <property type="nucleotide sequence ID" value="NZ_SSSM01000004.1"/>
</dbReference>
<feature type="transmembrane region" description="Helical" evidence="1">
    <location>
        <begin position="130"/>
        <end position="149"/>
    </location>
</feature>
<keyword evidence="1" id="KW-0812">Transmembrane</keyword>
<feature type="transmembrane region" description="Helical" evidence="1">
    <location>
        <begin position="12"/>
        <end position="34"/>
    </location>
</feature>
<comment type="caution">
    <text evidence="2">The sequence shown here is derived from an EMBL/GenBank/DDBJ whole genome shotgun (WGS) entry which is preliminary data.</text>
</comment>
<organism evidence="2 3">
    <name type="scientific">Naasia lichenicola</name>
    <dbReference type="NCBI Taxonomy" id="2565933"/>
    <lineage>
        <taxon>Bacteria</taxon>
        <taxon>Bacillati</taxon>
        <taxon>Actinomycetota</taxon>
        <taxon>Actinomycetes</taxon>
        <taxon>Micrococcales</taxon>
        <taxon>Microbacteriaceae</taxon>
        <taxon>Naasia</taxon>
    </lineage>
</organism>
<evidence type="ECO:0000256" key="1">
    <source>
        <dbReference type="SAM" id="Phobius"/>
    </source>
</evidence>
<keyword evidence="1" id="KW-1133">Transmembrane helix</keyword>
<sequence>MPKSRPAPSTILLIVAAVVALLDVLLYGLAFAALADGPTAPGYGLLLVANRTAILVAFGASLGVLVGGVRTELTARAVTSRSMALLLAAGVTAGIAAGLYALGGALAGLAPEQQPLDLNSLLLAVSGTGYDLAAVPIVLAVAAGILPLIRALQDAFAERATFPTAELEPQR</sequence>
<feature type="transmembrane region" description="Helical" evidence="1">
    <location>
        <begin position="54"/>
        <end position="73"/>
    </location>
</feature>
<keyword evidence="3" id="KW-1185">Reference proteome</keyword>
<dbReference type="Proteomes" id="UP000309133">
    <property type="component" value="Unassembled WGS sequence"/>
</dbReference>
<dbReference type="EMBL" id="SSSM01000004">
    <property type="protein sequence ID" value="THG31045.1"/>
    <property type="molecule type" value="Genomic_DNA"/>
</dbReference>
<name>A0A4S4FNH7_9MICO</name>
<accession>A0A4S4FNH7</accession>
<evidence type="ECO:0000313" key="2">
    <source>
        <dbReference type="EMBL" id="THG31045.1"/>
    </source>
</evidence>
<keyword evidence="1" id="KW-0472">Membrane</keyword>
<gene>
    <name evidence="2" type="ORF">E6C64_10660</name>
</gene>